<dbReference type="Proteomes" id="UP000366051">
    <property type="component" value="Chromosome"/>
</dbReference>
<proteinExistence type="predicted"/>
<dbReference type="RefSeq" id="WP_153723908.1">
    <property type="nucleotide sequence ID" value="NZ_CP045875.1"/>
</dbReference>
<dbReference type="EMBL" id="CP045875">
    <property type="protein sequence ID" value="QGG46314.1"/>
    <property type="molecule type" value="Genomic_DNA"/>
</dbReference>
<dbReference type="InterPro" id="IPR046653">
    <property type="entry name" value="DUF6765"/>
</dbReference>
<dbReference type="KEGG" id="hcv:FTV88_0135"/>
<sequence>MQIDFHHGVIYVLARLAGFEKRDADIIAYCSQYVDDATLNVPIRFLDGALYKPLQSAHKMLDYRNFNDLAYSLVWIPFHFLPGNGNLTASEGKELDYVKRIICRKNSPLAQDMIRDCIEKKSETTGLYRFGIALHTYADTWAHQGFAGIQSEVNKVKYLRRNKIDEKLIDKLSTFFGSNFDKAQGIFLNAALPLGHGTVLSYPDRPYLTWSYEDHQGSEILKNNPEIYMEAVDHIYEAMKRYLIDNPYADVEGVPSEERKKIEDYLRTIDFTSGEERHREWLKLIREGKFSFGPEYVSYASDGRGSWEFEITNGYDVETDIINSHKFFETSHWRYFYDAIRDHYYFLLRKLFPKYGLLIA</sequence>
<accession>A0A5Q2MVQ0</accession>
<dbReference type="Pfam" id="PF20551">
    <property type="entry name" value="DUF6765"/>
    <property type="match status" value="1"/>
</dbReference>
<reference evidence="2" key="1">
    <citation type="submission" date="2019-11" db="EMBL/GenBank/DDBJ databases">
        <title>Genome sequence of Heliorestis convoluta strain HH, an alkaliphilic and minimalistic phototrophic bacterium from a soda lake in Egypt.</title>
        <authorList>
            <person name="Dewey E.D."/>
            <person name="Stokes L.M."/>
            <person name="Burchell B.M."/>
            <person name="Shaffer K.N."/>
            <person name="Huntington A.M."/>
            <person name="Baker J.M."/>
            <person name="Nadendla S."/>
            <person name="Giglio M.G."/>
            <person name="Touchman J.W."/>
            <person name="Blankenship R.E."/>
            <person name="Madigan M.T."/>
            <person name="Sattley W.M."/>
        </authorList>
    </citation>
    <scope>NUCLEOTIDE SEQUENCE [LARGE SCALE GENOMIC DNA]</scope>
    <source>
        <strain evidence="2">HH</strain>
    </source>
</reference>
<organism evidence="1 2">
    <name type="scientific">Heliorestis convoluta</name>
    <dbReference type="NCBI Taxonomy" id="356322"/>
    <lineage>
        <taxon>Bacteria</taxon>
        <taxon>Bacillati</taxon>
        <taxon>Bacillota</taxon>
        <taxon>Clostridia</taxon>
        <taxon>Eubacteriales</taxon>
        <taxon>Heliobacteriaceae</taxon>
        <taxon>Heliorestis</taxon>
    </lineage>
</organism>
<name>A0A5Q2MVQ0_9FIRM</name>
<keyword evidence="2" id="KW-1185">Reference proteome</keyword>
<gene>
    <name evidence="1" type="ORF">FTV88_0135</name>
</gene>
<evidence type="ECO:0000313" key="2">
    <source>
        <dbReference type="Proteomes" id="UP000366051"/>
    </source>
</evidence>
<evidence type="ECO:0000313" key="1">
    <source>
        <dbReference type="EMBL" id="QGG46314.1"/>
    </source>
</evidence>
<dbReference type="OrthoDB" id="569000at2"/>
<protein>
    <submittedName>
        <fullName evidence="1">Uncharacterized protein</fullName>
    </submittedName>
</protein>
<dbReference type="AlphaFoldDB" id="A0A5Q2MVQ0"/>